<reference evidence="1 2" key="1">
    <citation type="journal article" date="2014" name="Curr. Biol.">
        <title>The genome of the clonal raider ant Cerapachys biroi.</title>
        <authorList>
            <person name="Oxley P.R."/>
            <person name="Ji L."/>
            <person name="Fetter-Pruneda I."/>
            <person name="McKenzie S.K."/>
            <person name="Li C."/>
            <person name="Hu H."/>
            <person name="Zhang G."/>
            <person name="Kronauer D.J."/>
        </authorList>
    </citation>
    <scope>NUCLEOTIDE SEQUENCE [LARGE SCALE GENOMIC DNA]</scope>
</reference>
<dbReference type="AlphaFoldDB" id="A0A026W572"/>
<name>A0A026W572_OOCBI</name>
<sequence length="87" mass="9749">MERGKERGDQGIDSKCKFGEEKRGKWMNVSPAALPSILGPSTISVVLSRRVRDCKFVSNSSGQVTSNTTIQAQYECEKFQFYNVVIE</sequence>
<dbReference type="EMBL" id="KK107405">
    <property type="protein sequence ID" value="EZA51222.1"/>
    <property type="molecule type" value="Genomic_DNA"/>
</dbReference>
<evidence type="ECO:0000313" key="1">
    <source>
        <dbReference type="EMBL" id="EZA51222.1"/>
    </source>
</evidence>
<accession>A0A026W572</accession>
<evidence type="ECO:0000313" key="2">
    <source>
        <dbReference type="Proteomes" id="UP000053097"/>
    </source>
</evidence>
<keyword evidence="2" id="KW-1185">Reference proteome</keyword>
<organism evidence="1 2">
    <name type="scientific">Ooceraea biroi</name>
    <name type="common">Clonal raider ant</name>
    <name type="synonym">Cerapachys biroi</name>
    <dbReference type="NCBI Taxonomy" id="2015173"/>
    <lineage>
        <taxon>Eukaryota</taxon>
        <taxon>Metazoa</taxon>
        <taxon>Ecdysozoa</taxon>
        <taxon>Arthropoda</taxon>
        <taxon>Hexapoda</taxon>
        <taxon>Insecta</taxon>
        <taxon>Pterygota</taxon>
        <taxon>Neoptera</taxon>
        <taxon>Endopterygota</taxon>
        <taxon>Hymenoptera</taxon>
        <taxon>Apocrita</taxon>
        <taxon>Aculeata</taxon>
        <taxon>Formicoidea</taxon>
        <taxon>Formicidae</taxon>
        <taxon>Dorylinae</taxon>
        <taxon>Ooceraea</taxon>
    </lineage>
</organism>
<gene>
    <name evidence="1" type="ORF">X777_09899</name>
</gene>
<protein>
    <submittedName>
        <fullName evidence="1">Uncharacterized protein</fullName>
    </submittedName>
</protein>
<proteinExistence type="predicted"/>
<dbReference type="Proteomes" id="UP000053097">
    <property type="component" value="Unassembled WGS sequence"/>
</dbReference>